<dbReference type="Proteomes" id="UP000236291">
    <property type="component" value="Unassembled WGS sequence"/>
</dbReference>
<evidence type="ECO:0000313" key="1">
    <source>
        <dbReference type="EMBL" id="PNX58110.1"/>
    </source>
</evidence>
<feature type="non-terminal residue" evidence="1">
    <location>
        <position position="96"/>
    </location>
</feature>
<name>A0A2K3JVS3_TRIPR</name>
<gene>
    <name evidence="1" type="ORF">L195_g050744</name>
</gene>
<dbReference type="AlphaFoldDB" id="A0A2K3JVS3"/>
<dbReference type="EMBL" id="ASHM01077842">
    <property type="protein sequence ID" value="PNX58110.1"/>
    <property type="molecule type" value="Genomic_DNA"/>
</dbReference>
<dbReference type="PANTHER" id="PTHR45778:SF34">
    <property type="entry name" value="PURPLE ACID PHOSPHATASE"/>
    <property type="match status" value="1"/>
</dbReference>
<organism evidence="1 2">
    <name type="scientific">Trifolium pratense</name>
    <name type="common">Red clover</name>
    <dbReference type="NCBI Taxonomy" id="57577"/>
    <lineage>
        <taxon>Eukaryota</taxon>
        <taxon>Viridiplantae</taxon>
        <taxon>Streptophyta</taxon>
        <taxon>Embryophyta</taxon>
        <taxon>Tracheophyta</taxon>
        <taxon>Spermatophyta</taxon>
        <taxon>Magnoliopsida</taxon>
        <taxon>eudicotyledons</taxon>
        <taxon>Gunneridae</taxon>
        <taxon>Pentapetalae</taxon>
        <taxon>rosids</taxon>
        <taxon>fabids</taxon>
        <taxon>Fabales</taxon>
        <taxon>Fabaceae</taxon>
        <taxon>Papilionoideae</taxon>
        <taxon>50 kb inversion clade</taxon>
        <taxon>NPAAA clade</taxon>
        <taxon>Hologalegina</taxon>
        <taxon>IRL clade</taxon>
        <taxon>Trifolieae</taxon>
        <taxon>Trifolium</taxon>
    </lineage>
</organism>
<proteinExistence type="predicted"/>
<protein>
    <submittedName>
        <fullName evidence="1">Putative inactive purple acid phosphatase 1-like protein</fullName>
    </submittedName>
</protein>
<sequence length="96" mass="10860">MKDAQVCFPLLHRKWSLQTPTSALSHFHLLPAICPSDSSSASFNHEDLTCIKYTYKLGHRLVNGTTVWSQEYQFKSSPYPGQNSVQRVVIFGDMGK</sequence>
<accession>A0A2K3JVS3</accession>
<reference evidence="1 2" key="2">
    <citation type="journal article" date="2017" name="Front. Plant Sci.">
        <title>Gene Classification and Mining of Molecular Markers Useful in Red Clover (Trifolium pratense) Breeding.</title>
        <authorList>
            <person name="Istvanek J."/>
            <person name="Dluhosova J."/>
            <person name="Dluhos P."/>
            <person name="Patkova L."/>
            <person name="Nedelnik J."/>
            <person name="Repkova J."/>
        </authorList>
    </citation>
    <scope>NUCLEOTIDE SEQUENCE [LARGE SCALE GENOMIC DNA]</scope>
    <source>
        <strain evidence="2">cv. Tatra</strain>
        <tissue evidence="1">Young leaves</tissue>
    </source>
</reference>
<dbReference type="STRING" id="57577.A0A2K3JVS3"/>
<comment type="caution">
    <text evidence="1">The sequence shown here is derived from an EMBL/GenBank/DDBJ whole genome shotgun (WGS) entry which is preliminary data.</text>
</comment>
<dbReference type="PANTHER" id="PTHR45778">
    <property type="entry name" value="PURPLE ACID PHOSPHATASE-RELATED"/>
    <property type="match status" value="1"/>
</dbReference>
<evidence type="ECO:0000313" key="2">
    <source>
        <dbReference type="Proteomes" id="UP000236291"/>
    </source>
</evidence>
<reference evidence="1 2" key="1">
    <citation type="journal article" date="2014" name="Am. J. Bot.">
        <title>Genome assembly and annotation for red clover (Trifolium pratense; Fabaceae).</title>
        <authorList>
            <person name="Istvanek J."/>
            <person name="Jaros M."/>
            <person name="Krenek A."/>
            <person name="Repkova J."/>
        </authorList>
    </citation>
    <scope>NUCLEOTIDE SEQUENCE [LARGE SCALE GENOMIC DNA]</scope>
    <source>
        <strain evidence="2">cv. Tatra</strain>
        <tissue evidence="1">Young leaves</tissue>
    </source>
</reference>